<dbReference type="PROSITE" id="PS00396">
    <property type="entry name" value="TOPO_IA_1"/>
    <property type="match status" value="1"/>
</dbReference>
<comment type="catalytic activity">
    <reaction evidence="1 8">
        <text>ATP-independent breakage of single-stranded DNA, followed by passage and rejoining.</text>
        <dbReference type="EC" id="5.6.2.1"/>
    </reaction>
</comment>
<feature type="domain" description="Toprim" evidence="9">
    <location>
        <begin position="3"/>
        <end position="113"/>
    </location>
</feature>
<evidence type="ECO:0000256" key="6">
    <source>
        <dbReference type="ARBA" id="ARBA00023125"/>
    </source>
</evidence>
<comment type="function">
    <text evidence="8">Releases the supercoiling and torsional tension of DNA, which is introduced during the DNA replication and transcription, by transiently cleaving and rejoining one strand of the DNA duplex. Introduces a single-strand break via transesterification at a target site in duplex DNA. The scissile phosphodiester is attacked by the catalytic tyrosine of the enzyme, resulting in the formation of a DNA-(5'-phosphotyrosyl)-enzyme intermediate and the expulsion of a 3'-OH DNA strand. The free DNA strand then undergoes passage around the unbroken strand, thus removing DNA supercoils. Finally, in the religation step, the DNA 3'-OH attacks the covalent intermediate to expel the active-site tyrosine and restore the DNA phosphodiester backbone.</text>
</comment>
<reference evidence="11 12" key="1">
    <citation type="submission" date="2019-11" db="EMBL/GenBank/DDBJ databases">
        <authorList>
            <person name="Zheng R.K."/>
            <person name="Sun C.M."/>
        </authorList>
    </citation>
    <scope>NUCLEOTIDE SEQUENCE [LARGE SCALE GENOMIC DNA]</scope>
    <source>
        <strain evidence="11 12">WC007</strain>
    </source>
</reference>
<dbReference type="InterPro" id="IPR034149">
    <property type="entry name" value="TOPRIM_TopoI"/>
</dbReference>
<dbReference type="KEGG" id="mcos:GM418_09070"/>
<feature type="site" description="Interaction with DNA" evidence="8">
    <location>
        <position position="290"/>
    </location>
</feature>
<dbReference type="GO" id="GO:0003917">
    <property type="term" value="F:DNA topoisomerase type I (single strand cut, ATP-independent) activity"/>
    <property type="evidence" value="ECO:0007669"/>
    <property type="project" value="UniProtKB-UniRule"/>
</dbReference>
<evidence type="ECO:0000313" key="11">
    <source>
        <dbReference type="EMBL" id="QGY43805.1"/>
    </source>
</evidence>
<keyword evidence="4" id="KW-0460">Magnesium</keyword>
<keyword evidence="6 8" id="KW-0238">DNA-binding</keyword>
<feature type="site" description="Interaction with DNA" evidence="8">
    <location>
        <position position="139"/>
    </location>
</feature>
<dbReference type="InterPro" id="IPR023406">
    <property type="entry name" value="Topo_IA_AS"/>
</dbReference>
<dbReference type="RefSeq" id="WP_158865298.1">
    <property type="nucleotide sequence ID" value="NZ_CP046401.1"/>
</dbReference>
<feature type="region of interest" description="Interaction with DNA" evidence="8">
    <location>
        <begin position="163"/>
        <end position="168"/>
    </location>
</feature>
<dbReference type="GO" id="GO:0003677">
    <property type="term" value="F:DNA binding"/>
    <property type="evidence" value="ECO:0007669"/>
    <property type="project" value="UniProtKB-KW"/>
</dbReference>
<feature type="active site" description="O-(5'-phospho-DNA)-tyrosine intermediate" evidence="8">
    <location>
        <position position="288"/>
    </location>
</feature>
<dbReference type="HAMAP" id="MF_00952">
    <property type="entry name" value="Topoisom_1_prok"/>
    <property type="match status" value="1"/>
</dbReference>
<dbReference type="InterPro" id="IPR013826">
    <property type="entry name" value="Topo_IA_cen_sub3"/>
</dbReference>
<dbReference type="InterPro" id="IPR003601">
    <property type="entry name" value="Topo_IA_2"/>
</dbReference>
<dbReference type="Gene3D" id="1.10.460.10">
    <property type="entry name" value="Topoisomerase I, domain 2"/>
    <property type="match status" value="1"/>
</dbReference>
<evidence type="ECO:0000256" key="7">
    <source>
        <dbReference type="ARBA" id="ARBA00023235"/>
    </source>
</evidence>
<dbReference type="Proteomes" id="UP000428260">
    <property type="component" value="Chromosome"/>
</dbReference>
<dbReference type="PROSITE" id="PS52039">
    <property type="entry name" value="TOPO_IA_2"/>
    <property type="match status" value="1"/>
</dbReference>
<evidence type="ECO:0000259" key="9">
    <source>
        <dbReference type="PROSITE" id="PS50880"/>
    </source>
</evidence>
<dbReference type="InterPro" id="IPR005733">
    <property type="entry name" value="TopoI_bac-type"/>
</dbReference>
<dbReference type="InterPro" id="IPR025589">
    <property type="entry name" value="Toprim_C_rpt"/>
</dbReference>
<organism evidence="11 12">
    <name type="scientific">Maribellus comscasis</name>
    <dbReference type="NCBI Taxonomy" id="2681766"/>
    <lineage>
        <taxon>Bacteria</taxon>
        <taxon>Pseudomonadati</taxon>
        <taxon>Bacteroidota</taxon>
        <taxon>Bacteroidia</taxon>
        <taxon>Marinilabiliales</taxon>
        <taxon>Prolixibacteraceae</taxon>
        <taxon>Maribellus</taxon>
    </lineage>
</organism>
<dbReference type="InterPro" id="IPR013497">
    <property type="entry name" value="Topo_IA_cen"/>
</dbReference>
<name>A0A6I6JLS0_9BACT</name>
<evidence type="ECO:0000256" key="8">
    <source>
        <dbReference type="HAMAP-Rule" id="MF_00952"/>
    </source>
</evidence>
<dbReference type="SMART" id="SM00493">
    <property type="entry name" value="TOPRIM"/>
    <property type="match status" value="1"/>
</dbReference>
<keyword evidence="12" id="KW-1185">Reference proteome</keyword>
<proteinExistence type="inferred from homology"/>
<dbReference type="Gene3D" id="1.10.290.10">
    <property type="entry name" value="Topoisomerase I, domain 4"/>
    <property type="match status" value="1"/>
</dbReference>
<sequence length="778" mass="88507">MHKNLVIVESPAKAKTIEKFLGDGYFVTSSMGHVRDLEKKDFGIDIEKKYHPKYIITPDKKKVVTELRKLSKDAEMVWLASDEDREGEAIAWHLKEVLKLKPENTKRIVFHEITKDAILNAVENPRSIDENLVNAQQARRVLDRIVGFEVSPVLWKKVKPSLSAGRVQSVAVRLIVEREREIINFKSESSFRVNGYFLVEDKDGKQTELKSELSKRFDKREEAFAFLEKCKSANFSVADVVKRPGKRSPAKPFTTSTLQQEASRKLGFSVSQTMAVAQRLYESGKITYMRTDSVNLSGLAINTSKQKIQELHGDKYVKIRNYKTKTKGAQEAHEAIRPTYMDNETVDGSGQEKRLYDLIWKRTIASQMADAELEKTTVTISISNTSEKFVATGEVLIFDGFLRVYIESTDDDNGSNGSGDVIIPPVKINDSLEMSSAVATQRFSQRPPRFTEASLVKRLEELGIGRPSTYAPTITTIQNRNYVVKEDRPGVERSYDVLTLRKQNISEKTKTEITGAEKSKLFPTDVGMVVNDFLIDNFQQIMDYNFTAKVEKEFDDIAEGKKIWNEMIDAFYQPFHENVEDALKNSERSKGERILGIDPKTEKEVSVKIGRFGPVAQLGQASTDGEGEKPQFASLRTGQHLETITLEEALELFKLPRELGEYENKKVTVAIGRFGPYVRHDNKFVSLGKEDDPFSVKLDRAIELIEAKREKDRKAVIKVFEEEPDLRVLNGRWGPYISFKKKNYKIPKKTNAEELTLEDCMNIINNAPEPKSKRGRKK</sequence>
<gene>
    <name evidence="8 11" type="primary">topA</name>
    <name evidence="11" type="ORF">GM418_09070</name>
</gene>
<dbReference type="Gene3D" id="3.40.50.140">
    <property type="match status" value="1"/>
</dbReference>
<evidence type="ECO:0000256" key="2">
    <source>
        <dbReference type="ARBA" id="ARBA00009446"/>
    </source>
</evidence>
<dbReference type="InterPro" id="IPR013824">
    <property type="entry name" value="Topo_IA_cen_sub1"/>
</dbReference>
<dbReference type="AlphaFoldDB" id="A0A6I6JLS0"/>
<dbReference type="GO" id="GO:0046872">
    <property type="term" value="F:metal ion binding"/>
    <property type="evidence" value="ECO:0007669"/>
    <property type="project" value="UniProtKB-KW"/>
</dbReference>
<dbReference type="Pfam" id="PF13368">
    <property type="entry name" value="Toprim_C_rpt"/>
    <property type="match status" value="3"/>
</dbReference>
<protein>
    <recommendedName>
        <fullName evidence="8">DNA topoisomerase 1</fullName>
        <ecNumber evidence="8">5.6.2.1</ecNumber>
    </recommendedName>
    <alternativeName>
        <fullName evidence="8">DNA topoisomerase I</fullName>
    </alternativeName>
</protein>
<dbReference type="InterPro" id="IPR003602">
    <property type="entry name" value="Topo_IA_DNA-bd_dom"/>
</dbReference>
<feature type="site" description="Interaction with DNA" evidence="8">
    <location>
        <position position="155"/>
    </location>
</feature>
<dbReference type="Pfam" id="PF01131">
    <property type="entry name" value="Topoisom_bac"/>
    <property type="match status" value="2"/>
</dbReference>
<keyword evidence="7 8" id="KW-0413">Isomerase</keyword>
<dbReference type="InterPro" id="IPR006171">
    <property type="entry name" value="TOPRIM_dom"/>
</dbReference>
<dbReference type="InterPro" id="IPR028612">
    <property type="entry name" value="Topoisom_1_IA"/>
</dbReference>
<comment type="caution">
    <text evidence="8">Lacks conserved residue(s) required for the propagation of feature annotation.</text>
</comment>
<feature type="site" description="Interaction with DNA" evidence="8">
    <location>
        <position position="140"/>
    </location>
</feature>
<evidence type="ECO:0000313" key="12">
    <source>
        <dbReference type="Proteomes" id="UP000428260"/>
    </source>
</evidence>
<feature type="domain" description="Topo IA-type catalytic" evidence="10">
    <location>
        <begin position="129"/>
        <end position="579"/>
    </location>
</feature>
<dbReference type="PROSITE" id="PS50880">
    <property type="entry name" value="TOPRIM"/>
    <property type="match status" value="1"/>
</dbReference>
<dbReference type="InterPro" id="IPR023405">
    <property type="entry name" value="Topo_IA_core_domain"/>
</dbReference>
<dbReference type="PANTHER" id="PTHR42785:SF1">
    <property type="entry name" value="DNA TOPOISOMERASE"/>
    <property type="match status" value="1"/>
</dbReference>
<dbReference type="CDD" id="cd00186">
    <property type="entry name" value="TOP1Ac"/>
    <property type="match status" value="1"/>
</dbReference>
<dbReference type="EMBL" id="CP046401">
    <property type="protein sequence ID" value="QGY43805.1"/>
    <property type="molecule type" value="Genomic_DNA"/>
</dbReference>
<evidence type="ECO:0000256" key="1">
    <source>
        <dbReference type="ARBA" id="ARBA00000213"/>
    </source>
</evidence>
<dbReference type="Gene3D" id="2.70.20.10">
    <property type="entry name" value="Topoisomerase I, domain 3"/>
    <property type="match status" value="1"/>
</dbReference>
<dbReference type="SUPFAM" id="SSF56712">
    <property type="entry name" value="Prokaryotic type I DNA topoisomerase"/>
    <property type="match status" value="1"/>
</dbReference>
<dbReference type="PRINTS" id="PR00417">
    <property type="entry name" value="PRTPISMRASEI"/>
</dbReference>
<dbReference type="CDD" id="cd03363">
    <property type="entry name" value="TOPRIM_TopoIA_TopoI"/>
    <property type="match status" value="1"/>
</dbReference>
<keyword evidence="3" id="KW-0479">Metal-binding</keyword>
<keyword evidence="5 8" id="KW-0799">Topoisomerase</keyword>
<dbReference type="PANTHER" id="PTHR42785">
    <property type="entry name" value="DNA TOPOISOMERASE, TYPE IA, CORE"/>
    <property type="match status" value="1"/>
</dbReference>
<dbReference type="EC" id="5.6.2.1" evidence="8"/>
<dbReference type="NCBIfam" id="TIGR01051">
    <property type="entry name" value="topA_bact"/>
    <property type="match status" value="1"/>
</dbReference>
<evidence type="ECO:0000256" key="3">
    <source>
        <dbReference type="ARBA" id="ARBA00022723"/>
    </source>
</evidence>
<comment type="similarity">
    <text evidence="2 8">Belongs to the type IA topoisomerase family.</text>
</comment>
<accession>A0A6I6JLS0</accession>
<feature type="site" description="Interaction with DNA" evidence="8">
    <location>
        <position position="143"/>
    </location>
</feature>
<comment type="subunit">
    <text evidence="8">Monomer.</text>
</comment>
<dbReference type="Pfam" id="PF01751">
    <property type="entry name" value="Toprim"/>
    <property type="match status" value="1"/>
</dbReference>
<evidence type="ECO:0000256" key="4">
    <source>
        <dbReference type="ARBA" id="ARBA00022842"/>
    </source>
</evidence>
<dbReference type="InterPro" id="IPR013825">
    <property type="entry name" value="Topo_IA_cen_sub2"/>
</dbReference>
<evidence type="ECO:0000259" key="10">
    <source>
        <dbReference type="PROSITE" id="PS52039"/>
    </source>
</evidence>
<dbReference type="SMART" id="SM00436">
    <property type="entry name" value="TOP1Bc"/>
    <property type="match status" value="1"/>
</dbReference>
<dbReference type="InterPro" id="IPR000380">
    <property type="entry name" value="Topo_IA"/>
</dbReference>
<dbReference type="GO" id="GO:0006265">
    <property type="term" value="P:DNA topological change"/>
    <property type="evidence" value="ECO:0007669"/>
    <property type="project" value="UniProtKB-UniRule"/>
</dbReference>
<feature type="site" description="Interaction with DNA" evidence="8">
    <location>
        <position position="33"/>
    </location>
</feature>
<feature type="site" description="Interaction with DNA" evidence="8">
    <location>
        <position position="480"/>
    </location>
</feature>
<dbReference type="SMART" id="SM00437">
    <property type="entry name" value="TOP1Ac"/>
    <property type="match status" value="1"/>
</dbReference>
<evidence type="ECO:0000256" key="5">
    <source>
        <dbReference type="ARBA" id="ARBA00023029"/>
    </source>
</evidence>